<feature type="transmembrane region" description="Helical" evidence="12">
    <location>
        <begin position="383"/>
        <end position="408"/>
    </location>
</feature>
<dbReference type="GO" id="GO:0006075">
    <property type="term" value="P:(1-&gt;3)-beta-D-glucan biosynthetic process"/>
    <property type="evidence" value="ECO:0007669"/>
    <property type="project" value="InterPro"/>
</dbReference>
<dbReference type="STRING" id="983966.A0A1E4RY13"/>
<evidence type="ECO:0000256" key="3">
    <source>
        <dbReference type="ARBA" id="ARBA00012589"/>
    </source>
</evidence>
<keyword evidence="5" id="KW-0808">Transferase</keyword>
<dbReference type="GO" id="GO:0000148">
    <property type="term" value="C:1,3-beta-D-glucan synthase complex"/>
    <property type="evidence" value="ECO:0007669"/>
    <property type="project" value="InterPro"/>
</dbReference>
<evidence type="ECO:0000256" key="5">
    <source>
        <dbReference type="ARBA" id="ARBA00022679"/>
    </source>
</evidence>
<feature type="transmembrane region" description="Helical" evidence="12">
    <location>
        <begin position="462"/>
        <end position="484"/>
    </location>
</feature>
<evidence type="ECO:0000256" key="9">
    <source>
        <dbReference type="ARBA" id="ARBA00031935"/>
    </source>
</evidence>
<evidence type="ECO:0000256" key="10">
    <source>
        <dbReference type="ARBA" id="ARBA00047777"/>
    </source>
</evidence>
<evidence type="ECO:0000256" key="4">
    <source>
        <dbReference type="ARBA" id="ARBA00022676"/>
    </source>
</evidence>
<dbReference type="GO" id="GO:0003843">
    <property type="term" value="F:1,3-beta-D-glucan synthase activity"/>
    <property type="evidence" value="ECO:0007669"/>
    <property type="project" value="UniProtKB-EC"/>
</dbReference>
<evidence type="ECO:0000313" key="14">
    <source>
        <dbReference type="EMBL" id="ODV72091.1"/>
    </source>
</evidence>
<reference evidence="14 15" key="1">
    <citation type="journal article" date="2016" name="Proc. Natl. Acad. Sci. U.S.A.">
        <title>Comparative genomics of biotechnologically important yeasts.</title>
        <authorList>
            <person name="Riley R."/>
            <person name="Haridas S."/>
            <person name="Wolfe K.H."/>
            <person name="Lopes M.R."/>
            <person name="Hittinger C.T."/>
            <person name="Goeker M."/>
            <person name="Salamov A.A."/>
            <person name="Wisecaver J.H."/>
            <person name="Long T.M."/>
            <person name="Calvey C.H."/>
            <person name="Aerts A.L."/>
            <person name="Barry K.W."/>
            <person name="Choi C."/>
            <person name="Clum A."/>
            <person name="Coughlan A.Y."/>
            <person name="Deshpande S."/>
            <person name="Douglass A.P."/>
            <person name="Hanson S.J."/>
            <person name="Klenk H.-P."/>
            <person name="LaButti K.M."/>
            <person name="Lapidus A."/>
            <person name="Lindquist E.A."/>
            <person name="Lipzen A.M."/>
            <person name="Meier-Kolthoff J.P."/>
            <person name="Ohm R.A."/>
            <person name="Otillar R.P."/>
            <person name="Pangilinan J.L."/>
            <person name="Peng Y."/>
            <person name="Rokas A."/>
            <person name="Rosa C.A."/>
            <person name="Scheuner C."/>
            <person name="Sibirny A.A."/>
            <person name="Slot J.C."/>
            <person name="Stielow J.B."/>
            <person name="Sun H."/>
            <person name="Kurtzman C.P."/>
            <person name="Blackwell M."/>
            <person name="Grigoriev I.V."/>
            <person name="Jeffries T.W."/>
        </authorList>
    </citation>
    <scope>NUCLEOTIDE SEQUENCE [LARGE SCALE GENOMIC DNA]</scope>
    <source>
        <strain evidence="15">ATCC 18201 / CBS 1600 / BCRC 20928 / JCM 3617 / NBRC 0987 / NRRL Y-1542</strain>
    </source>
</reference>
<keyword evidence="15" id="KW-1185">Reference proteome</keyword>
<feature type="transmembrane region" description="Helical" evidence="12">
    <location>
        <begin position="1369"/>
        <end position="1385"/>
    </location>
</feature>
<dbReference type="PANTHER" id="PTHR12741:SF97">
    <property type="entry name" value="1,3-BETA-GLUCAN SYNTHASE"/>
    <property type="match status" value="1"/>
</dbReference>
<dbReference type="Pfam" id="PF23605">
    <property type="entry name" value="FKS1_dom2"/>
    <property type="match status" value="1"/>
</dbReference>
<name>A0A1E4RY13_CYBJN</name>
<keyword evidence="8 12" id="KW-0472">Membrane</keyword>
<dbReference type="EC" id="2.4.1.34" evidence="3"/>
<evidence type="ECO:0000256" key="6">
    <source>
        <dbReference type="ARBA" id="ARBA00022692"/>
    </source>
</evidence>
<dbReference type="Pfam" id="PF02364">
    <property type="entry name" value="Glucan_synthase"/>
    <property type="match status" value="1"/>
</dbReference>
<dbReference type="RefSeq" id="XP_020069130.1">
    <property type="nucleotide sequence ID" value="XM_020212905.1"/>
</dbReference>
<feature type="transmembrane region" description="Helical" evidence="12">
    <location>
        <begin position="1497"/>
        <end position="1522"/>
    </location>
</feature>
<comment type="similarity">
    <text evidence="2">Belongs to the glycosyltransferase 48 family.</text>
</comment>
<feature type="region of interest" description="Disordered" evidence="11">
    <location>
        <begin position="795"/>
        <end position="814"/>
    </location>
</feature>
<evidence type="ECO:0000313" key="15">
    <source>
        <dbReference type="Proteomes" id="UP000094389"/>
    </source>
</evidence>
<dbReference type="GO" id="GO:0005886">
    <property type="term" value="C:plasma membrane"/>
    <property type="evidence" value="ECO:0007669"/>
    <property type="project" value="TreeGrafter"/>
</dbReference>
<keyword evidence="7 12" id="KW-1133">Transmembrane helix</keyword>
<feature type="transmembrane region" description="Helical" evidence="12">
    <location>
        <begin position="1453"/>
        <end position="1477"/>
    </location>
</feature>
<dbReference type="Proteomes" id="UP000094389">
    <property type="component" value="Unassembled WGS sequence"/>
</dbReference>
<dbReference type="OrthoDB" id="1880850at2759"/>
<proteinExistence type="inferred from homology"/>
<feature type="non-terminal residue" evidence="14">
    <location>
        <position position="1"/>
    </location>
</feature>
<organism evidence="14 15">
    <name type="scientific">Cyberlindnera jadinii (strain ATCC 18201 / CBS 1600 / BCRC 20928 / JCM 3617 / NBRC 0987 / NRRL Y-1542)</name>
    <name type="common">Torula yeast</name>
    <name type="synonym">Candida utilis</name>
    <dbReference type="NCBI Taxonomy" id="983966"/>
    <lineage>
        <taxon>Eukaryota</taxon>
        <taxon>Fungi</taxon>
        <taxon>Dikarya</taxon>
        <taxon>Ascomycota</taxon>
        <taxon>Saccharomycotina</taxon>
        <taxon>Saccharomycetes</taxon>
        <taxon>Phaffomycetales</taxon>
        <taxon>Phaffomycetaceae</taxon>
        <taxon>Cyberlindnera</taxon>
    </lineage>
</organism>
<sequence>SAVPFSGFKTPQIASDRWNERIQHATIEKKPETVKGERFAERGIYDVFDNYHDPYPCWSNPNEIPITREEIELVFIELMENFGFQLDNTRNMFDFLMRLLDSRASRMTANQALRSIHADYIGGINSNFKKWYFSAQLDIDDTVGFANANKDGQPKSSYKRKNKGNPLFESKISLEQSEVRWVENMSSLSAYDSVVQVSIYLLVWGEANNIRFMPECLCFIFKCCNDYWYGLEKLKEDNADFKPPESFLDHVITPLYEFYRDQVYELVDGRYIVKDKDHSSIIGYDDINQFFWYRKGLEKIQIKDSKKLLIEIPVHERYLHLNNIRWSKCFYKTYKERRTWLHIILNFNRIWIIHISMFWIYTLANASALYTKNYQQLLDNKPPMYITLTVLSLNGAVSTLINLIATLLEYLFVPRRWPGAQSLTKRSVLLTLILLLLTIPTLYILGVFPVSINEKAAMGISISQFILGTVVSIYFAIAPLSSLFGSTLSGKRDTLANINFTNSIHKLKGKARLSSFGLWFAVFTAKLIESYFFLTLSLKDPIRELSAIHATRCIGEQYLGTIVCRIQPMVLLTLMVITDLVLFFLDTYMWYIICNTIHSVCRSLYIGVSIWTPWRNIFSRLPKRIFSKVMATTQDNTFKSKVLVSQVWNAIIVAMYREHLLSLEHVQRLIYQQVAQTDLSGNQTTTLKEPNFFMSQEDEIMKSPLFESQSEAQRRITYFAQSLSTPMPDPVPVSQMPTFSALIPHFSEKITLTLREIIREEEGYSNVTLLEYLKKLHESEWKCFVQDTKMLAEENDLTSSSSSEDYSAGGNIAGTKQEPGNLPFYTVGFKSATPEYILRTRIWASLRSQTIYRTISGFMNYSRAIKLMYDVEYPLKRSSDFESDELLRMEKAAVMALRKFRMVVSMQRMNDFSAEEREDKELILRAYPELQISYLEEDVDPHGKLTYYSCLIDGSCKILLNGQRKPKYRIRLSGNPILGDGKSDNQNHALIFCRGEYIQLIDANQDNYLEECLKIRSVLAEFEETQLECREMVSSEEQQEASPVAIVGTREYIFSENIGILGDVAAGKEQTFGTLFARTLARIGGKLHYGHPDFLNTIFMTTRGGVSKAQKGLHLNEDIYAGMNAVLRGGRIKHCEYMQCGKGRDLGFGSILNFNTKIGAGMGEQMLSREYYYLGTQLPLDRFLSFYYAHPGFHLNNVFIIFSLQLFLLVALNLASLVHESVVCEYNRHVPITDPRKPTGCSNLIPMIKWLERSVFSIFTVFSLSFLPLCVQELTERGIWRAFTRLSKHLMCLSPMFEVFVCKIYSQSLINDMSFGGARYIATGRGFATVRVPFHLLFSRFSSESFYFAGSALAMLLFCSLALWDIALLYFWLTMFALLVAPFLYNPNQFAWTEFFLDYKRYLQWLSSGNSSSQANSWIGHIRAMRIQGTGSKRRATMEVIEKRTSDFKKPSFVNMISSQIIPSLLHFSVVSTAYLFMNAQNEVKNSRQTNPILGIALFSLGPVVINALLLLALFVVSVLIGPIISLCIPKFPSLIAAVAHTVSIVVYVITFELLWFTQNWDFKMAILGMYICTLIQGILFKIITTTLLTREFKHDRSNKAWWSGKWIGSGMGWRTVTQPLREYFCKIIEMSMFVNDFFLGHFILFIQFPVLLIPYVDKWHSLMLFWLRPERQIRPQVLSPKKRRRRRAAMQFYFVVFLLMFTLTVMIFALPLIIRDFFGVDLHRYIPEIAIDIFQPDSIPSTKKGLAGYKLYMSSKKNGSRKL</sequence>
<evidence type="ECO:0000259" key="13">
    <source>
        <dbReference type="SMART" id="SM01205"/>
    </source>
</evidence>
<evidence type="ECO:0000256" key="12">
    <source>
        <dbReference type="SAM" id="Phobius"/>
    </source>
</evidence>
<dbReference type="Pfam" id="PF14288">
    <property type="entry name" value="FKS1_dom1"/>
    <property type="match status" value="1"/>
</dbReference>
<evidence type="ECO:0000256" key="8">
    <source>
        <dbReference type="ARBA" id="ARBA00023136"/>
    </source>
</evidence>
<evidence type="ECO:0000256" key="7">
    <source>
        <dbReference type="ARBA" id="ARBA00022989"/>
    </source>
</evidence>
<dbReference type="GO" id="GO:0051278">
    <property type="term" value="P:fungal-type cell wall polysaccharide biosynthetic process"/>
    <property type="evidence" value="ECO:0007669"/>
    <property type="project" value="TreeGrafter"/>
</dbReference>
<dbReference type="EMBL" id="KV453936">
    <property type="protein sequence ID" value="ODV72091.1"/>
    <property type="molecule type" value="Genomic_DNA"/>
</dbReference>
<evidence type="ECO:0000256" key="11">
    <source>
        <dbReference type="SAM" id="MobiDB-lite"/>
    </source>
</evidence>
<evidence type="ECO:0000256" key="1">
    <source>
        <dbReference type="ARBA" id="ARBA00004141"/>
    </source>
</evidence>
<dbReference type="PANTHER" id="PTHR12741">
    <property type="entry name" value="LYST-INTERACTING PROTEIN LIP5 DOPAMINE RESPONSIVE PROTEIN DRG-1"/>
    <property type="match status" value="1"/>
</dbReference>
<comment type="catalytic activity">
    <reaction evidence="10">
        <text>[(1-&gt;3)-beta-D-glucosyl](n) + UDP-alpha-D-glucose = [(1-&gt;3)-beta-D-glucosyl](n+1) + UDP + H(+)</text>
        <dbReference type="Rhea" id="RHEA:21476"/>
        <dbReference type="Rhea" id="RHEA-COMP:11146"/>
        <dbReference type="Rhea" id="RHEA-COMP:14303"/>
        <dbReference type="ChEBI" id="CHEBI:15378"/>
        <dbReference type="ChEBI" id="CHEBI:37671"/>
        <dbReference type="ChEBI" id="CHEBI:58223"/>
        <dbReference type="ChEBI" id="CHEBI:58885"/>
        <dbReference type="EC" id="2.4.1.34"/>
    </reaction>
</comment>
<feature type="transmembrane region" description="Helical" evidence="12">
    <location>
        <begin position="1568"/>
        <end position="1590"/>
    </location>
</feature>
<feature type="transmembrane region" description="Helical" evidence="12">
    <location>
        <begin position="1534"/>
        <end position="1556"/>
    </location>
</feature>
<feature type="domain" description="1,3-beta-glucan synthase component FKS1-like" evidence="13">
    <location>
        <begin position="191"/>
        <end position="305"/>
    </location>
</feature>
<feature type="transmembrane region" description="Helical" evidence="12">
    <location>
        <begin position="351"/>
        <end position="371"/>
    </location>
</feature>
<keyword evidence="6 12" id="KW-0812">Transmembrane</keyword>
<accession>A0A1E4RY13</accession>
<dbReference type="SMART" id="SM01205">
    <property type="entry name" value="FKS1_dom1"/>
    <property type="match status" value="1"/>
</dbReference>
<feature type="transmembrane region" description="Helical" evidence="12">
    <location>
        <begin position="516"/>
        <end position="538"/>
    </location>
</feature>
<feature type="transmembrane region" description="Helical" evidence="12">
    <location>
        <begin position="428"/>
        <end position="450"/>
    </location>
</feature>
<dbReference type="OMA" id="IKHCEYM"/>
<gene>
    <name evidence="14" type="ORF">CYBJADRAFT_130240</name>
</gene>
<feature type="transmembrane region" description="Helical" evidence="12">
    <location>
        <begin position="1638"/>
        <end position="1657"/>
    </location>
</feature>
<keyword evidence="4" id="KW-0328">Glycosyltransferase</keyword>
<feature type="transmembrane region" description="Helical" evidence="12">
    <location>
        <begin position="1346"/>
        <end position="1363"/>
    </location>
</feature>
<dbReference type="InterPro" id="IPR026899">
    <property type="entry name" value="FKS1-like_dom1"/>
</dbReference>
<dbReference type="InterPro" id="IPR003440">
    <property type="entry name" value="Glyco_trans_48_dom"/>
</dbReference>
<protein>
    <recommendedName>
        <fullName evidence="3">1,3-beta-glucan synthase</fullName>
        <ecNumber evidence="3">2.4.1.34</ecNumber>
    </recommendedName>
    <alternativeName>
        <fullName evidence="9">1,3-beta-D-glucan-UDP glucosyltransferase</fullName>
    </alternativeName>
</protein>
<dbReference type="GeneID" id="30987301"/>
<feature type="transmembrane region" description="Helical" evidence="12">
    <location>
        <begin position="1693"/>
        <end position="1715"/>
    </location>
</feature>
<evidence type="ECO:0000256" key="2">
    <source>
        <dbReference type="ARBA" id="ARBA00009040"/>
    </source>
</evidence>
<comment type="subcellular location">
    <subcellularLocation>
        <location evidence="1">Membrane</location>
        <topology evidence="1">Multi-pass membrane protein</topology>
    </subcellularLocation>
</comment>
<feature type="transmembrane region" description="Helical" evidence="12">
    <location>
        <begin position="558"/>
        <end position="584"/>
    </location>
</feature>
<dbReference type="InterPro" id="IPR056261">
    <property type="entry name" value="FKS1-like_dom2"/>
</dbReference>